<comment type="similarity">
    <text evidence="5">Belongs to the ABC-2 integral membrane protein family.</text>
</comment>
<dbReference type="PROSITE" id="PS51012">
    <property type="entry name" value="ABC_TM2"/>
    <property type="match status" value="1"/>
</dbReference>
<dbReference type="EMBL" id="WNKU01000010">
    <property type="protein sequence ID" value="MTV49374.1"/>
    <property type="molecule type" value="Genomic_DNA"/>
</dbReference>
<feature type="transmembrane region" description="Helical" evidence="5">
    <location>
        <begin position="102"/>
        <end position="128"/>
    </location>
</feature>
<feature type="transmembrane region" description="Helical" evidence="5">
    <location>
        <begin position="223"/>
        <end position="242"/>
    </location>
</feature>
<evidence type="ECO:0000256" key="4">
    <source>
        <dbReference type="ARBA" id="ARBA00023136"/>
    </source>
</evidence>
<dbReference type="PIRSF" id="PIRSF006648">
    <property type="entry name" value="DrrB"/>
    <property type="match status" value="1"/>
</dbReference>
<feature type="transmembrane region" description="Helical" evidence="5">
    <location>
        <begin position="20"/>
        <end position="42"/>
    </location>
</feature>
<comment type="caution">
    <text evidence="7">The sequence shown here is derived from an EMBL/GenBank/DDBJ whole genome shotgun (WGS) entry which is preliminary data.</text>
</comment>
<keyword evidence="8" id="KW-1185">Reference proteome</keyword>
<dbReference type="GO" id="GO:0140359">
    <property type="term" value="F:ABC-type transporter activity"/>
    <property type="evidence" value="ECO:0007669"/>
    <property type="project" value="InterPro"/>
</dbReference>
<keyword evidence="2 5" id="KW-0812">Transmembrane</keyword>
<dbReference type="InterPro" id="IPR013525">
    <property type="entry name" value="ABC2_TM"/>
</dbReference>
<reference evidence="7 8" key="1">
    <citation type="submission" date="2019-11" db="EMBL/GenBank/DDBJ databases">
        <title>Whole-genome sequence of a the green, strictly anaerobic photosynthetic bacterium Heliobacillus mobilis DSM 6151.</title>
        <authorList>
            <person name="Kyndt J.A."/>
            <person name="Meyer T.E."/>
        </authorList>
    </citation>
    <scope>NUCLEOTIDE SEQUENCE [LARGE SCALE GENOMIC DNA]</scope>
    <source>
        <strain evidence="7 8">DSM 6151</strain>
    </source>
</reference>
<sequence>MTVNAWRVFRRHLNVLKKTWLNNLMFNFIEPFLYLLAMGFGLGNLVQEVDGVSYLQFIGLGMIASSAMWAATFEATYGSFVRLHYQKTYHAMLATPATVADIVLGDLLFAALKSLIFGMVILFVVTGLGLVHSFWALLILPFMLIHGFFFATVALTFTSWCKHIDYFNYYITLFSTPMFLFSGIFFPLNTLPAWAQWFAWLNPLFHSVEVVRKLGLGRLEPVLLIHVIILIALSSLLAWLPIRMMEKRLIQ</sequence>
<feature type="transmembrane region" description="Helical" evidence="5">
    <location>
        <begin position="54"/>
        <end position="81"/>
    </location>
</feature>
<protein>
    <recommendedName>
        <fullName evidence="5">Transport permease protein</fullName>
    </recommendedName>
</protein>
<feature type="transmembrane region" description="Helical" evidence="5">
    <location>
        <begin position="134"/>
        <end position="157"/>
    </location>
</feature>
<evidence type="ECO:0000259" key="6">
    <source>
        <dbReference type="PROSITE" id="PS51012"/>
    </source>
</evidence>
<dbReference type="RefSeq" id="WP_155476470.1">
    <property type="nucleotide sequence ID" value="NZ_WNKU01000010.1"/>
</dbReference>
<evidence type="ECO:0000313" key="8">
    <source>
        <dbReference type="Proteomes" id="UP000430670"/>
    </source>
</evidence>
<dbReference type="GO" id="GO:0043190">
    <property type="term" value="C:ATP-binding cassette (ABC) transporter complex"/>
    <property type="evidence" value="ECO:0007669"/>
    <property type="project" value="InterPro"/>
</dbReference>
<accession>A0A6I3SKB3</accession>
<keyword evidence="3 5" id="KW-1133">Transmembrane helix</keyword>
<proteinExistence type="inferred from homology"/>
<dbReference type="OrthoDB" id="9778589at2"/>
<dbReference type="InterPro" id="IPR051784">
    <property type="entry name" value="Nod_factor_ABC_transporter"/>
</dbReference>
<keyword evidence="4 5" id="KW-0472">Membrane</keyword>
<dbReference type="PANTHER" id="PTHR43229:SF2">
    <property type="entry name" value="NODULATION PROTEIN J"/>
    <property type="match status" value="1"/>
</dbReference>
<dbReference type="PANTHER" id="PTHR43229">
    <property type="entry name" value="NODULATION PROTEIN J"/>
    <property type="match status" value="1"/>
</dbReference>
<evidence type="ECO:0000256" key="1">
    <source>
        <dbReference type="ARBA" id="ARBA00004141"/>
    </source>
</evidence>
<dbReference type="PRINTS" id="PR00164">
    <property type="entry name" value="ABC2TRNSPORT"/>
</dbReference>
<keyword evidence="5" id="KW-0813">Transport</keyword>
<dbReference type="InterPro" id="IPR000412">
    <property type="entry name" value="ABC_2_transport"/>
</dbReference>
<evidence type="ECO:0000256" key="2">
    <source>
        <dbReference type="ARBA" id="ARBA00022692"/>
    </source>
</evidence>
<feature type="transmembrane region" description="Helical" evidence="5">
    <location>
        <begin position="169"/>
        <end position="188"/>
    </location>
</feature>
<comment type="subcellular location">
    <subcellularLocation>
        <location evidence="5">Cell membrane</location>
        <topology evidence="5">Multi-pass membrane protein</topology>
    </subcellularLocation>
    <subcellularLocation>
        <location evidence="1">Membrane</location>
        <topology evidence="1">Multi-pass membrane protein</topology>
    </subcellularLocation>
</comment>
<gene>
    <name evidence="7" type="ORF">GJ688_10330</name>
</gene>
<dbReference type="Proteomes" id="UP000430670">
    <property type="component" value="Unassembled WGS sequence"/>
</dbReference>
<name>A0A6I3SKB3_HELMO</name>
<evidence type="ECO:0000256" key="5">
    <source>
        <dbReference type="RuleBase" id="RU361157"/>
    </source>
</evidence>
<dbReference type="InterPro" id="IPR047817">
    <property type="entry name" value="ABC2_TM_bact-type"/>
</dbReference>
<dbReference type="Pfam" id="PF01061">
    <property type="entry name" value="ABC2_membrane"/>
    <property type="match status" value="1"/>
</dbReference>
<keyword evidence="5" id="KW-1003">Cell membrane</keyword>
<evidence type="ECO:0000256" key="3">
    <source>
        <dbReference type="ARBA" id="ARBA00022989"/>
    </source>
</evidence>
<feature type="domain" description="ABC transmembrane type-2" evidence="6">
    <location>
        <begin position="22"/>
        <end position="248"/>
    </location>
</feature>
<evidence type="ECO:0000313" key="7">
    <source>
        <dbReference type="EMBL" id="MTV49374.1"/>
    </source>
</evidence>
<organism evidence="7 8">
    <name type="scientific">Heliobacterium mobile</name>
    <name type="common">Heliobacillus mobilis</name>
    <dbReference type="NCBI Taxonomy" id="28064"/>
    <lineage>
        <taxon>Bacteria</taxon>
        <taxon>Bacillati</taxon>
        <taxon>Bacillota</taxon>
        <taxon>Clostridia</taxon>
        <taxon>Eubacteriales</taxon>
        <taxon>Heliobacteriaceae</taxon>
        <taxon>Heliobacterium</taxon>
    </lineage>
</organism>
<dbReference type="AlphaFoldDB" id="A0A6I3SKB3"/>